<dbReference type="PANTHER" id="PTHR42870:SF1">
    <property type="entry name" value="NON-SPECIFIC LIPID-TRANSFER PROTEIN-LIKE 2"/>
    <property type="match status" value="1"/>
</dbReference>
<evidence type="ECO:0000259" key="1">
    <source>
        <dbReference type="Pfam" id="PF00108"/>
    </source>
</evidence>
<dbReference type="InterPro" id="IPR020616">
    <property type="entry name" value="Thiolase_N"/>
</dbReference>
<dbReference type="EMBL" id="CASHTH010003248">
    <property type="protein sequence ID" value="CAI8042223.1"/>
    <property type="molecule type" value="Genomic_DNA"/>
</dbReference>
<organism evidence="2 3">
    <name type="scientific">Geodia barretti</name>
    <name type="common">Barrett's horny sponge</name>
    <dbReference type="NCBI Taxonomy" id="519541"/>
    <lineage>
        <taxon>Eukaryota</taxon>
        <taxon>Metazoa</taxon>
        <taxon>Porifera</taxon>
        <taxon>Demospongiae</taxon>
        <taxon>Heteroscleromorpha</taxon>
        <taxon>Tetractinellida</taxon>
        <taxon>Astrophorina</taxon>
        <taxon>Geodiidae</taxon>
        <taxon>Geodia</taxon>
    </lineage>
</organism>
<dbReference type="CDD" id="cd00829">
    <property type="entry name" value="SCP-x_thiolase"/>
    <property type="match status" value="1"/>
</dbReference>
<proteinExistence type="predicted"/>
<dbReference type="Pfam" id="PF00108">
    <property type="entry name" value="Thiolase_N"/>
    <property type="match status" value="1"/>
</dbReference>
<sequence>MAQFRPGREVMVVGVGLHPFGRFPEKSLSDLARDAVVEALKDSGVPWQAIPVAYFGHVYYQGMSVGETTLAQLGLTGVPIINVENACSSGSTAFWQAYWGITSGVFDMALAFGAEKVPGGPVSVTADDSPARFIGGDHMMAGYALRMTRYMEDTGAPASALAQVTVKARQNAALNPYAHRKETYSVEEVLNSRMIADPLTLYKIAAAAKA</sequence>
<dbReference type="SUPFAM" id="SSF53901">
    <property type="entry name" value="Thiolase-like"/>
    <property type="match status" value="1"/>
</dbReference>
<dbReference type="GO" id="GO:0016747">
    <property type="term" value="F:acyltransferase activity, transferring groups other than amino-acyl groups"/>
    <property type="evidence" value="ECO:0007669"/>
    <property type="project" value="InterPro"/>
</dbReference>
<dbReference type="InterPro" id="IPR016039">
    <property type="entry name" value="Thiolase-like"/>
</dbReference>
<dbReference type="AlphaFoldDB" id="A0AA35T680"/>
<dbReference type="Proteomes" id="UP001174909">
    <property type="component" value="Unassembled WGS sequence"/>
</dbReference>
<gene>
    <name evidence="2" type="ORF">GBAR_LOCUS23454</name>
</gene>
<protein>
    <submittedName>
        <fullName evidence="2">Non-specific lipid-transfer protein</fullName>
    </submittedName>
</protein>
<dbReference type="Gene3D" id="3.40.47.10">
    <property type="match status" value="1"/>
</dbReference>
<comment type="caution">
    <text evidence="2">The sequence shown here is derived from an EMBL/GenBank/DDBJ whole genome shotgun (WGS) entry which is preliminary data.</text>
</comment>
<evidence type="ECO:0000313" key="2">
    <source>
        <dbReference type="EMBL" id="CAI8042223.1"/>
    </source>
</evidence>
<evidence type="ECO:0000313" key="3">
    <source>
        <dbReference type="Proteomes" id="UP001174909"/>
    </source>
</evidence>
<keyword evidence="3" id="KW-1185">Reference proteome</keyword>
<dbReference type="PANTHER" id="PTHR42870">
    <property type="entry name" value="ACETYL-COA C-ACETYLTRANSFERASE"/>
    <property type="match status" value="1"/>
</dbReference>
<name>A0AA35T680_GEOBA</name>
<accession>A0AA35T680</accession>
<feature type="domain" description="Thiolase N-terminal" evidence="1">
    <location>
        <begin position="10"/>
        <end position="202"/>
    </location>
</feature>
<reference evidence="2" key="1">
    <citation type="submission" date="2023-03" db="EMBL/GenBank/DDBJ databases">
        <authorList>
            <person name="Steffen K."/>
            <person name="Cardenas P."/>
        </authorList>
    </citation>
    <scope>NUCLEOTIDE SEQUENCE</scope>
</reference>